<keyword evidence="4" id="KW-0540">Nuclease</keyword>
<dbReference type="CDD" id="cd13934">
    <property type="entry name" value="RNase_H_Dikarya_like"/>
    <property type="match status" value="1"/>
</dbReference>
<feature type="region of interest" description="Disordered" evidence="8">
    <location>
        <begin position="1"/>
        <end position="31"/>
    </location>
</feature>
<evidence type="ECO:0000259" key="9">
    <source>
        <dbReference type="PROSITE" id="PS50879"/>
    </source>
</evidence>
<dbReference type="InterPro" id="IPR036397">
    <property type="entry name" value="RNaseH_sf"/>
</dbReference>
<evidence type="ECO:0000256" key="7">
    <source>
        <dbReference type="ARBA" id="ARBA00022801"/>
    </source>
</evidence>
<dbReference type="Proteomes" id="UP001152592">
    <property type="component" value="Unassembled WGS sequence"/>
</dbReference>
<comment type="similarity">
    <text evidence="2">Belongs to the RNase H family.</text>
</comment>
<dbReference type="GO" id="GO:0043137">
    <property type="term" value="P:DNA replication, removal of RNA primer"/>
    <property type="evidence" value="ECO:0007669"/>
    <property type="project" value="TreeGrafter"/>
</dbReference>
<feature type="compositionally biased region" description="Low complexity" evidence="8">
    <location>
        <begin position="161"/>
        <end position="189"/>
    </location>
</feature>
<dbReference type="Gene3D" id="3.30.420.10">
    <property type="entry name" value="Ribonuclease H-like superfamily/Ribonuclease H"/>
    <property type="match status" value="1"/>
</dbReference>
<comment type="catalytic activity">
    <reaction evidence="1">
        <text>Endonucleolytic cleavage to 5'-phosphomonoester.</text>
        <dbReference type="EC" id="3.1.26.4"/>
    </reaction>
</comment>
<evidence type="ECO:0000256" key="6">
    <source>
        <dbReference type="ARBA" id="ARBA00022759"/>
    </source>
</evidence>
<comment type="caution">
    <text evidence="10">The sequence shown here is derived from an EMBL/GenBank/DDBJ whole genome shotgun (WGS) entry which is preliminary data.</text>
</comment>
<dbReference type="Pfam" id="PF00075">
    <property type="entry name" value="RNase_H"/>
    <property type="match status" value="1"/>
</dbReference>
<dbReference type="InterPro" id="IPR050092">
    <property type="entry name" value="RNase_H"/>
</dbReference>
<protein>
    <recommendedName>
        <fullName evidence="3">ribonuclease H</fullName>
        <ecNumber evidence="3">3.1.26.4</ecNumber>
    </recommendedName>
</protein>
<evidence type="ECO:0000256" key="3">
    <source>
        <dbReference type="ARBA" id="ARBA00012180"/>
    </source>
</evidence>
<name>A0A9W4JMT8_9EURO</name>
<evidence type="ECO:0000256" key="2">
    <source>
        <dbReference type="ARBA" id="ARBA00005300"/>
    </source>
</evidence>
<dbReference type="SUPFAM" id="SSF53098">
    <property type="entry name" value="Ribonuclease H-like"/>
    <property type="match status" value="1"/>
</dbReference>
<dbReference type="EMBL" id="CAJVPD010000263">
    <property type="protein sequence ID" value="CAG8409371.1"/>
    <property type="molecule type" value="Genomic_DNA"/>
</dbReference>
<dbReference type="InterPro" id="IPR002156">
    <property type="entry name" value="RNaseH_domain"/>
</dbReference>
<dbReference type="GO" id="GO:0003676">
    <property type="term" value="F:nucleic acid binding"/>
    <property type="evidence" value="ECO:0007669"/>
    <property type="project" value="InterPro"/>
</dbReference>
<gene>
    <name evidence="10" type="ORF">PSALAMII_LOCUS8531</name>
</gene>
<feature type="region of interest" description="Disordered" evidence="8">
    <location>
        <begin position="105"/>
        <end position="130"/>
    </location>
</feature>
<dbReference type="EC" id="3.1.26.4" evidence="3"/>
<evidence type="ECO:0000256" key="8">
    <source>
        <dbReference type="SAM" id="MobiDB-lite"/>
    </source>
</evidence>
<feature type="domain" description="RNase H type-1" evidence="9">
    <location>
        <begin position="330"/>
        <end position="493"/>
    </location>
</feature>
<reference evidence="10" key="1">
    <citation type="submission" date="2021-07" db="EMBL/GenBank/DDBJ databases">
        <authorList>
            <person name="Branca A.L. A."/>
        </authorList>
    </citation>
    <scope>NUCLEOTIDE SEQUENCE</scope>
</reference>
<dbReference type="InterPro" id="IPR012337">
    <property type="entry name" value="RNaseH-like_sf"/>
</dbReference>
<evidence type="ECO:0000313" key="11">
    <source>
        <dbReference type="Proteomes" id="UP001152592"/>
    </source>
</evidence>
<dbReference type="GO" id="GO:0004523">
    <property type="term" value="F:RNA-DNA hybrid ribonuclease activity"/>
    <property type="evidence" value="ECO:0007669"/>
    <property type="project" value="UniProtKB-EC"/>
</dbReference>
<dbReference type="OrthoDB" id="411372at2759"/>
<keyword evidence="7" id="KW-0378">Hydrolase</keyword>
<accession>A0A9W4JMT8</accession>
<feature type="compositionally biased region" description="Low complexity" evidence="8">
    <location>
        <begin position="196"/>
        <end position="214"/>
    </location>
</feature>
<dbReference type="PANTHER" id="PTHR10642">
    <property type="entry name" value="RIBONUCLEASE H1"/>
    <property type="match status" value="1"/>
</dbReference>
<dbReference type="GO" id="GO:0046872">
    <property type="term" value="F:metal ion binding"/>
    <property type="evidence" value="ECO:0007669"/>
    <property type="project" value="UniProtKB-KW"/>
</dbReference>
<feature type="region of interest" description="Disordered" evidence="8">
    <location>
        <begin position="152"/>
        <end position="219"/>
    </location>
</feature>
<keyword evidence="6" id="KW-0255">Endonuclease</keyword>
<dbReference type="PANTHER" id="PTHR10642:SF26">
    <property type="entry name" value="RIBONUCLEASE H1"/>
    <property type="match status" value="1"/>
</dbReference>
<evidence type="ECO:0000256" key="5">
    <source>
        <dbReference type="ARBA" id="ARBA00022723"/>
    </source>
</evidence>
<keyword evidence="5" id="KW-0479">Metal-binding</keyword>
<dbReference type="PROSITE" id="PS50879">
    <property type="entry name" value="RNASE_H_1"/>
    <property type="match status" value="1"/>
</dbReference>
<organism evidence="10 11">
    <name type="scientific">Penicillium salamii</name>
    <dbReference type="NCBI Taxonomy" id="1612424"/>
    <lineage>
        <taxon>Eukaryota</taxon>
        <taxon>Fungi</taxon>
        <taxon>Dikarya</taxon>
        <taxon>Ascomycota</taxon>
        <taxon>Pezizomycotina</taxon>
        <taxon>Eurotiomycetes</taxon>
        <taxon>Eurotiomycetidae</taxon>
        <taxon>Eurotiales</taxon>
        <taxon>Aspergillaceae</taxon>
        <taxon>Penicillium</taxon>
    </lineage>
</organism>
<proteinExistence type="inferred from homology"/>
<sequence>MGCVNPETGSPKATDSEAAKSETVTAQPLNPGAASFEAAKSDAVKHDAIKCGAIRCGAIKFGAVESDAVKSGAVESGAVESGAVESGAVESGAVEYGAVESGAVESGAVESGAVESDAVESRAVESEAIESEAIESEAVNIDAAITHAANTEAVNLDSVNPEATTPETTTPETATPEAITPEATTLEPTNFEFIIETAASDNSTDSTASETSTSIHTTPEPAELEIAFDLENPHLPPVLVFCDKHGEVSCLECTHNDSWVVQFMKTEGGDARPRLTNPHLTMEPPRIGTGLVFPQVFEPPNPKDTPKTLFPPGLGKNTYPYVHRFIRETNEYEFLVYTDGACKDSNTERPRGGIAFVYRETEPDVTGSAGFPLEKEGPTGQRHFQTSNRAQLRAVLAALRFRRWNAEGFTRMIIATDSEYAVKGMTEWTRGWVRKGWKTSNRQPVMNRDLWECILGEIERLDGLGLTVQFWWIAKEDNEEADRADKAASLERDRSVQFRDLAGASC</sequence>
<evidence type="ECO:0000256" key="4">
    <source>
        <dbReference type="ARBA" id="ARBA00022722"/>
    </source>
</evidence>
<evidence type="ECO:0000256" key="1">
    <source>
        <dbReference type="ARBA" id="ARBA00000077"/>
    </source>
</evidence>
<evidence type="ECO:0000313" key="10">
    <source>
        <dbReference type="EMBL" id="CAG8409371.1"/>
    </source>
</evidence>
<dbReference type="AlphaFoldDB" id="A0A9W4JMT8"/>